<evidence type="ECO:0000259" key="2">
    <source>
        <dbReference type="Pfam" id="PF03108"/>
    </source>
</evidence>
<organism evidence="3 4">
    <name type="scientific">Kingdonia uniflora</name>
    <dbReference type="NCBI Taxonomy" id="39325"/>
    <lineage>
        <taxon>Eukaryota</taxon>
        <taxon>Viridiplantae</taxon>
        <taxon>Streptophyta</taxon>
        <taxon>Embryophyta</taxon>
        <taxon>Tracheophyta</taxon>
        <taxon>Spermatophyta</taxon>
        <taxon>Magnoliopsida</taxon>
        <taxon>Ranunculales</taxon>
        <taxon>Circaeasteraceae</taxon>
        <taxon>Kingdonia</taxon>
    </lineage>
</organism>
<dbReference type="PANTHER" id="PTHR31973">
    <property type="entry name" value="POLYPROTEIN, PUTATIVE-RELATED"/>
    <property type="match status" value="1"/>
</dbReference>
<gene>
    <name evidence="3" type="ORF">GIB67_038709</name>
</gene>
<dbReference type="OrthoDB" id="125347at2759"/>
<dbReference type="EMBL" id="JACGCM010000601">
    <property type="protein sequence ID" value="KAF6170176.1"/>
    <property type="molecule type" value="Genomic_DNA"/>
</dbReference>
<protein>
    <recommendedName>
        <fullName evidence="2">Transposase MuDR plant domain-containing protein</fullName>
    </recommendedName>
</protein>
<feature type="region of interest" description="Disordered" evidence="1">
    <location>
        <begin position="69"/>
        <end position="110"/>
    </location>
</feature>
<accession>A0A7J7NSL9</accession>
<feature type="domain" description="Transposase MuDR plant" evidence="2">
    <location>
        <begin position="262"/>
        <end position="316"/>
    </location>
</feature>
<evidence type="ECO:0000313" key="4">
    <source>
        <dbReference type="Proteomes" id="UP000541444"/>
    </source>
</evidence>
<reference evidence="3 4" key="1">
    <citation type="journal article" date="2020" name="IScience">
        <title>Genome Sequencing of the Endangered Kingdonia uniflora (Circaeasteraceae, Ranunculales) Reveals Potential Mechanisms of Evolutionary Specialization.</title>
        <authorList>
            <person name="Sun Y."/>
            <person name="Deng T."/>
            <person name="Zhang A."/>
            <person name="Moore M.J."/>
            <person name="Landis J.B."/>
            <person name="Lin N."/>
            <person name="Zhang H."/>
            <person name="Zhang X."/>
            <person name="Huang J."/>
            <person name="Zhang X."/>
            <person name="Sun H."/>
            <person name="Wang H."/>
        </authorList>
    </citation>
    <scope>NUCLEOTIDE SEQUENCE [LARGE SCALE GENOMIC DNA]</scope>
    <source>
        <strain evidence="3">TB1705</strain>
        <tissue evidence="3">Leaf</tissue>
    </source>
</reference>
<dbReference type="Proteomes" id="UP000541444">
    <property type="component" value="Unassembled WGS sequence"/>
</dbReference>
<dbReference type="Pfam" id="PF03108">
    <property type="entry name" value="DBD_Tnp_Mut"/>
    <property type="match status" value="1"/>
</dbReference>
<sequence length="511" mass="58957">MNGVQLYAILYFGGDIVRPKIRSIVTYVGGSTKLASLRVHSSYGYFVILLEERSKIRHEDWLYTTKDTSSGRGLPTTKAGGPLRHNTFPDPEPEYRGYPETNGRGFDRRRFGPFVDNENDYFETIRTDVPPSNKLSIPQSNVHLSNEPVLTNVPQSNEPFQTIPTNVPLSNEPSIPQSSIHLSNEHVLTNVPPSNEPMLTNVSFSIKPETIIGQTESSAKFRFEPQPEQVKDLLNFRFKSAAYTEDPYDFSKEFNICDLYRDRIELKNHIRVYAVVNKFNLEHVLSNEYKIMVRCKGHKCSWQIYATRLVDSAIFRVSTYCSVHTCIRVETEGGNAYKAASSRWVASIIKQKLRKNSNYKPSGIIDDMQIHHNIDVTYNLAWHTKGKAHAKMRDSFQHVYQLLTSYFAEVRYGVAYINHVESWNNVILKVRDLPIHVFIEELHKICSEMSYTYREEVEKSQARLMLWATDHLCALAFANVDPTTRISKYYTNNTYKDVYEPIWIPIRGIEQ</sequence>
<dbReference type="PANTHER" id="PTHR31973:SF187">
    <property type="entry name" value="MUTATOR TRANSPOSASE MUDRA PROTEIN"/>
    <property type="match status" value="1"/>
</dbReference>
<proteinExistence type="predicted"/>
<evidence type="ECO:0000313" key="3">
    <source>
        <dbReference type="EMBL" id="KAF6170176.1"/>
    </source>
</evidence>
<keyword evidence="4" id="KW-1185">Reference proteome</keyword>
<evidence type="ECO:0000256" key="1">
    <source>
        <dbReference type="SAM" id="MobiDB-lite"/>
    </source>
</evidence>
<name>A0A7J7NSL9_9MAGN</name>
<dbReference type="InterPro" id="IPR004332">
    <property type="entry name" value="Transposase_MuDR"/>
</dbReference>
<comment type="caution">
    <text evidence="3">The sequence shown here is derived from an EMBL/GenBank/DDBJ whole genome shotgun (WGS) entry which is preliminary data.</text>
</comment>
<dbReference type="AlphaFoldDB" id="A0A7J7NSL9"/>